<dbReference type="InterPro" id="IPR003362">
    <property type="entry name" value="Bact_transf"/>
</dbReference>
<dbReference type="EMBL" id="JAGQHR010000778">
    <property type="protein sequence ID" value="MCA9729637.1"/>
    <property type="molecule type" value="Genomic_DNA"/>
</dbReference>
<evidence type="ECO:0000256" key="2">
    <source>
        <dbReference type="SAM" id="Phobius"/>
    </source>
</evidence>
<evidence type="ECO:0000313" key="5">
    <source>
        <dbReference type="Proteomes" id="UP000697710"/>
    </source>
</evidence>
<sequence length="206" mass="23857">MTPDVTFYQRVGKRGLDLVLTTLALLPLLPVFLVIALAIKLEDGGPIFYRSTRVGRGGRRFYFWKFRSMVRNAEAVRDRLQNLNEVDGPVFKIENDPRITRVGRVLRRTSLDELPQFWNVFIGDMTLVGPRPPIAEEVVKYEPWQLRRLSVRPGITCLWQISGRCRIGFDEWMRLDMEYIDRRSFGLDVQILLRTIPAVLSGEGAY</sequence>
<keyword evidence="2" id="KW-1133">Transmembrane helix</keyword>
<accession>A0A956M3V0</accession>
<dbReference type="GO" id="GO:0016780">
    <property type="term" value="F:phosphotransferase activity, for other substituted phosphate groups"/>
    <property type="evidence" value="ECO:0007669"/>
    <property type="project" value="TreeGrafter"/>
</dbReference>
<comment type="caution">
    <text evidence="4">The sequence shown here is derived from an EMBL/GenBank/DDBJ whole genome shotgun (WGS) entry which is preliminary data.</text>
</comment>
<dbReference type="PANTHER" id="PTHR30576:SF10">
    <property type="entry name" value="SLL5057 PROTEIN"/>
    <property type="match status" value="1"/>
</dbReference>
<dbReference type="Proteomes" id="UP000697710">
    <property type="component" value="Unassembled WGS sequence"/>
</dbReference>
<dbReference type="PANTHER" id="PTHR30576">
    <property type="entry name" value="COLANIC BIOSYNTHESIS UDP-GLUCOSE LIPID CARRIER TRANSFERASE"/>
    <property type="match status" value="1"/>
</dbReference>
<evidence type="ECO:0000259" key="3">
    <source>
        <dbReference type="Pfam" id="PF02397"/>
    </source>
</evidence>
<dbReference type="Pfam" id="PF02397">
    <property type="entry name" value="Bac_transf"/>
    <property type="match status" value="1"/>
</dbReference>
<proteinExistence type="inferred from homology"/>
<protein>
    <submittedName>
        <fullName evidence="4">Sugar transferase</fullName>
    </submittedName>
</protein>
<reference evidence="4" key="1">
    <citation type="submission" date="2020-04" db="EMBL/GenBank/DDBJ databases">
        <authorList>
            <person name="Zhang T."/>
        </authorList>
    </citation>
    <scope>NUCLEOTIDE SEQUENCE</scope>
    <source>
        <strain evidence="4">HKST-UBA01</strain>
    </source>
</reference>
<evidence type="ECO:0000256" key="1">
    <source>
        <dbReference type="ARBA" id="ARBA00006464"/>
    </source>
</evidence>
<keyword evidence="2" id="KW-0472">Membrane</keyword>
<name>A0A956M3V0_UNCEI</name>
<comment type="similarity">
    <text evidence="1">Belongs to the bacterial sugar transferase family.</text>
</comment>
<evidence type="ECO:0000313" key="4">
    <source>
        <dbReference type="EMBL" id="MCA9729637.1"/>
    </source>
</evidence>
<feature type="transmembrane region" description="Helical" evidence="2">
    <location>
        <begin position="20"/>
        <end position="41"/>
    </location>
</feature>
<organism evidence="4 5">
    <name type="scientific">Eiseniibacteriota bacterium</name>
    <dbReference type="NCBI Taxonomy" id="2212470"/>
    <lineage>
        <taxon>Bacteria</taxon>
        <taxon>Candidatus Eiseniibacteriota</taxon>
    </lineage>
</organism>
<reference evidence="4" key="2">
    <citation type="journal article" date="2021" name="Microbiome">
        <title>Successional dynamics and alternative stable states in a saline activated sludge microbial community over 9 years.</title>
        <authorList>
            <person name="Wang Y."/>
            <person name="Ye J."/>
            <person name="Ju F."/>
            <person name="Liu L."/>
            <person name="Boyd J.A."/>
            <person name="Deng Y."/>
            <person name="Parks D.H."/>
            <person name="Jiang X."/>
            <person name="Yin X."/>
            <person name="Woodcroft B.J."/>
            <person name="Tyson G.W."/>
            <person name="Hugenholtz P."/>
            <person name="Polz M.F."/>
            <person name="Zhang T."/>
        </authorList>
    </citation>
    <scope>NUCLEOTIDE SEQUENCE</scope>
    <source>
        <strain evidence="4">HKST-UBA01</strain>
    </source>
</reference>
<gene>
    <name evidence="4" type="ORF">KC729_18290</name>
</gene>
<keyword evidence="2" id="KW-0812">Transmembrane</keyword>
<feature type="domain" description="Bacterial sugar transferase" evidence="3">
    <location>
        <begin position="13"/>
        <end position="200"/>
    </location>
</feature>
<dbReference type="AlphaFoldDB" id="A0A956M3V0"/>
<keyword evidence="4" id="KW-0808">Transferase</keyword>